<dbReference type="PATRIC" id="fig|1150625.3.peg.876"/>
<dbReference type="RefSeq" id="WP_059350500.1">
    <property type="nucleotide sequence ID" value="NZ_LDYG01000020.1"/>
</dbReference>
<dbReference type="AlphaFoldDB" id="A0A147KAI4"/>
<evidence type="ECO:0000313" key="2">
    <source>
        <dbReference type="Proteomes" id="UP000074108"/>
    </source>
</evidence>
<accession>A0A147KAI4</accession>
<sequence length="87" mass="10113">MSVHKAITAHSQKQNTIVTTFARLEEQREHEIEKVVDLCKSGLPFTTDRINRFTNEINEVAKEGLTPNRKLVTDEMVKEYVERLSNR</sequence>
<gene>
    <name evidence="1" type="ORF">Q75_04195</name>
</gene>
<proteinExistence type="predicted"/>
<evidence type="ECO:0000313" key="1">
    <source>
        <dbReference type="EMBL" id="KUP07711.1"/>
    </source>
</evidence>
<dbReference type="InterPro" id="IPR019688">
    <property type="entry name" value="DUF2533"/>
</dbReference>
<reference evidence="1 2" key="1">
    <citation type="journal article" date="2016" name="Front. Microbiol.">
        <title>Microevolution Analysis of Bacillus coahuilensis Unveils Differences in Phosphorus Acquisition Strategies and Their Regulation.</title>
        <authorList>
            <person name="Gomez-Lunar Z."/>
            <person name="Hernandez-Gonzalez I."/>
            <person name="Rodriguez-Torres M.D."/>
            <person name="Souza V."/>
            <person name="Olmedo-Alvarez G."/>
        </authorList>
    </citation>
    <scope>NUCLEOTIDE SEQUENCE [LARGE SCALE GENOMIC DNA]</scope>
    <source>
        <strain evidence="2">p1.1.43</strain>
    </source>
</reference>
<protein>
    <submittedName>
        <fullName evidence="1">Uncharacterized protein</fullName>
    </submittedName>
</protein>
<comment type="caution">
    <text evidence="1">The sequence shown here is derived from an EMBL/GenBank/DDBJ whole genome shotgun (WGS) entry which is preliminary data.</text>
</comment>
<dbReference type="EMBL" id="LDYG01000020">
    <property type="protein sequence ID" value="KUP07711.1"/>
    <property type="molecule type" value="Genomic_DNA"/>
</dbReference>
<dbReference type="OrthoDB" id="2679622at2"/>
<name>A0A147KAI4_9BACI</name>
<dbReference type="Pfam" id="PF10752">
    <property type="entry name" value="DUF2533"/>
    <property type="match status" value="1"/>
</dbReference>
<dbReference type="Proteomes" id="UP000074108">
    <property type="component" value="Unassembled WGS sequence"/>
</dbReference>
<organism evidence="1 2">
    <name type="scientific">Bacillus coahuilensis p1.1.43</name>
    <dbReference type="NCBI Taxonomy" id="1150625"/>
    <lineage>
        <taxon>Bacteria</taxon>
        <taxon>Bacillati</taxon>
        <taxon>Bacillota</taxon>
        <taxon>Bacilli</taxon>
        <taxon>Bacillales</taxon>
        <taxon>Bacillaceae</taxon>
        <taxon>Bacillus</taxon>
    </lineage>
</organism>
<keyword evidence="2" id="KW-1185">Reference proteome</keyword>